<gene>
    <name evidence="2" type="ORF">IPN02_12680</name>
</gene>
<accession>A0A936NDF4</accession>
<dbReference type="PANTHER" id="PTHR43689:SF8">
    <property type="entry name" value="ALPHA_BETA-HYDROLASES SUPERFAMILY PROTEIN"/>
    <property type="match status" value="1"/>
</dbReference>
<dbReference type="EMBL" id="JADJZA010000007">
    <property type="protein sequence ID" value="MBK9297661.1"/>
    <property type="molecule type" value="Genomic_DNA"/>
</dbReference>
<dbReference type="Gene3D" id="3.40.50.1820">
    <property type="entry name" value="alpha/beta hydrolase"/>
    <property type="match status" value="1"/>
</dbReference>
<evidence type="ECO:0000259" key="1">
    <source>
        <dbReference type="Pfam" id="PF12697"/>
    </source>
</evidence>
<name>A0A936NDF4_9ACTN</name>
<dbReference type="GO" id="GO:0016787">
    <property type="term" value="F:hydrolase activity"/>
    <property type="evidence" value="ECO:0007669"/>
    <property type="project" value="UniProtKB-KW"/>
</dbReference>
<sequence>MAVPVVLVHGFGTSFDLTWVSNGWVDLLGDEGRQVVGVDLLGHGAAPKPHDVDAYDDLGARVVEALPGDGKVDAIGFSLGAKTLLKVVAAHPDRFRSLIVAGVGANLFRSDDMSAVVDAVRNGDDGGNPVLGYFSGLAQLPGNDREALAACMANGGGRVGAEELAAVGCPVLVVLGEHDFVAPADQLVEALPDARVVTLPRTDHARTPKSFEFIDAALAFLAAQD</sequence>
<comment type="caution">
    <text evidence="2">The sequence shown here is derived from an EMBL/GenBank/DDBJ whole genome shotgun (WGS) entry which is preliminary data.</text>
</comment>
<reference evidence="2 3" key="1">
    <citation type="submission" date="2020-10" db="EMBL/GenBank/DDBJ databases">
        <title>Connecting structure to function with the recovery of over 1000 high-quality activated sludge metagenome-assembled genomes encoding full-length rRNA genes using long-read sequencing.</title>
        <authorList>
            <person name="Singleton C.M."/>
            <person name="Petriglieri F."/>
            <person name="Kristensen J.M."/>
            <person name="Kirkegaard R.H."/>
            <person name="Michaelsen T.Y."/>
            <person name="Andersen M.H."/>
            <person name="Karst S.M."/>
            <person name="Dueholm M.S."/>
            <person name="Nielsen P.H."/>
            <person name="Albertsen M."/>
        </authorList>
    </citation>
    <scope>NUCLEOTIDE SEQUENCE [LARGE SCALE GENOMIC DNA]</scope>
    <source>
        <strain evidence="2">Lyne_18-Q3-R50-59_MAXAC.006</strain>
    </source>
</reference>
<dbReference type="Proteomes" id="UP000727993">
    <property type="component" value="Unassembled WGS sequence"/>
</dbReference>
<evidence type="ECO:0000313" key="2">
    <source>
        <dbReference type="EMBL" id="MBK9297661.1"/>
    </source>
</evidence>
<feature type="domain" description="AB hydrolase-1" evidence="1">
    <location>
        <begin position="5"/>
        <end position="205"/>
    </location>
</feature>
<evidence type="ECO:0000313" key="3">
    <source>
        <dbReference type="Proteomes" id="UP000727993"/>
    </source>
</evidence>
<dbReference type="SUPFAM" id="SSF53474">
    <property type="entry name" value="alpha/beta-Hydrolases"/>
    <property type="match status" value="1"/>
</dbReference>
<proteinExistence type="predicted"/>
<protein>
    <submittedName>
        <fullName evidence="2">Alpha/beta fold hydrolase</fullName>
    </submittedName>
</protein>
<dbReference type="AlphaFoldDB" id="A0A936NDF4"/>
<dbReference type="Pfam" id="PF12697">
    <property type="entry name" value="Abhydrolase_6"/>
    <property type="match status" value="1"/>
</dbReference>
<keyword evidence="2" id="KW-0378">Hydrolase</keyword>
<organism evidence="2 3">
    <name type="scientific">Candidatus Neomicrothrix subdominans</name>
    <dbReference type="NCBI Taxonomy" id="2954438"/>
    <lineage>
        <taxon>Bacteria</taxon>
        <taxon>Bacillati</taxon>
        <taxon>Actinomycetota</taxon>
        <taxon>Acidimicrobiia</taxon>
        <taxon>Acidimicrobiales</taxon>
        <taxon>Microthrixaceae</taxon>
        <taxon>Candidatus Neomicrothrix</taxon>
    </lineage>
</organism>
<dbReference type="InterPro" id="IPR029058">
    <property type="entry name" value="AB_hydrolase_fold"/>
</dbReference>
<dbReference type="PANTHER" id="PTHR43689">
    <property type="entry name" value="HYDROLASE"/>
    <property type="match status" value="1"/>
</dbReference>
<dbReference type="InterPro" id="IPR000073">
    <property type="entry name" value="AB_hydrolase_1"/>
</dbReference>